<comment type="subunit">
    <text evidence="12">F-type ATPases have 2 components, F(1) - the catalytic core - and F(0) - the membrane proton channel. F(1) has five subunits: alpha(3), beta(3), gamma(1), delta(1), epsilon(1). F(0) has three main subunits: a(1), b(2) and c(10-14). The alpha and beta chains form an alternating ring which encloses part of the gamma chain. F(1) is attached to F(0) by a central stalk formed by the gamma and epsilon chains, while a peripheral stalk is formed by the delta and b chains.</text>
</comment>
<evidence type="ECO:0000256" key="1">
    <source>
        <dbReference type="ARBA" id="ARBA00005513"/>
    </source>
</evidence>
<keyword evidence="3 12" id="KW-0138">CF(0)</keyword>
<feature type="transmembrane region" description="Helical" evidence="12">
    <location>
        <begin position="24"/>
        <end position="43"/>
    </location>
</feature>
<evidence type="ECO:0000313" key="16">
    <source>
        <dbReference type="Proteomes" id="UP001519289"/>
    </source>
</evidence>
<evidence type="ECO:0000256" key="3">
    <source>
        <dbReference type="ARBA" id="ARBA00022547"/>
    </source>
</evidence>
<dbReference type="InterPro" id="IPR005864">
    <property type="entry name" value="ATP_synth_F0_bsu_bac"/>
</dbReference>
<evidence type="ECO:0000313" key="15">
    <source>
        <dbReference type="EMBL" id="MBP2019775.1"/>
    </source>
</evidence>
<evidence type="ECO:0000256" key="12">
    <source>
        <dbReference type="HAMAP-Rule" id="MF_01398"/>
    </source>
</evidence>
<comment type="subcellular location">
    <subcellularLocation>
        <location evidence="12">Cell membrane</location>
        <topology evidence="12">Single-pass membrane protein</topology>
    </subcellularLocation>
    <subcellularLocation>
        <location evidence="11">Endomembrane system</location>
        <topology evidence="11">Single-pass membrane protein</topology>
    </subcellularLocation>
</comment>
<reference evidence="15 16" key="1">
    <citation type="submission" date="2021-03" db="EMBL/GenBank/DDBJ databases">
        <title>Genomic Encyclopedia of Type Strains, Phase IV (KMG-IV): sequencing the most valuable type-strain genomes for metagenomic binning, comparative biology and taxonomic classification.</title>
        <authorList>
            <person name="Goeker M."/>
        </authorList>
    </citation>
    <scope>NUCLEOTIDE SEQUENCE [LARGE SCALE GENOMIC DNA]</scope>
    <source>
        <strain evidence="15 16">DSM 27138</strain>
    </source>
</reference>
<dbReference type="Proteomes" id="UP001519289">
    <property type="component" value="Unassembled WGS sequence"/>
</dbReference>
<evidence type="ECO:0000256" key="4">
    <source>
        <dbReference type="ARBA" id="ARBA00022692"/>
    </source>
</evidence>
<dbReference type="PANTHER" id="PTHR33445:SF2">
    <property type="entry name" value="ATP SYNTHASE SUBUNIT B', CHLOROPLASTIC"/>
    <property type="match status" value="1"/>
</dbReference>
<proteinExistence type="inferred from homology"/>
<comment type="caution">
    <text evidence="15">The sequence shown here is derived from an EMBL/GenBank/DDBJ whole genome shotgun (WGS) entry which is preliminary data.</text>
</comment>
<dbReference type="HAMAP" id="MF_01398">
    <property type="entry name" value="ATP_synth_b_bprime"/>
    <property type="match status" value="1"/>
</dbReference>
<keyword evidence="12" id="KW-1003">Cell membrane</keyword>
<accession>A0ABS4JW69</accession>
<dbReference type="InterPro" id="IPR050059">
    <property type="entry name" value="ATP_synthase_B_chain"/>
</dbReference>
<dbReference type="EMBL" id="JAGGLG010000035">
    <property type="protein sequence ID" value="MBP2019775.1"/>
    <property type="molecule type" value="Genomic_DNA"/>
</dbReference>
<keyword evidence="14" id="KW-0175">Coiled coil</keyword>
<comment type="function">
    <text evidence="10 12">F(1)F(0) ATP synthase produces ATP from ADP in the presence of a proton or sodium gradient. F-type ATPases consist of two structural domains, F(1) containing the extramembraneous catalytic core and F(0) containing the membrane proton channel, linked together by a central stalk and a peripheral stalk. During catalysis, ATP synthesis in the catalytic domain of F(1) is coupled via a rotary mechanism of the central stalk subunits to proton translocation.</text>
</comment>
<keyword evidence="2 12" id="KW-0813">Transport</keyword>
<dbReference type="InterPro" id="IPR028987">
    <property type="entry name" value="ATP_synth_B-like_membr_sf"/>
</dbReference>
<evidence type="ECO:0000256" key="2">
    <source>
        <dbReference type="ARBA" id="ARBA00022448"/>
    </source>
</evidence>
<evidence type="ECO:0000256" key="7">
    <source>
        <dbReference type="ARBA" id="ARBA00023065"/>
    </source>
</evidence>
<dbReference type="SUPFAM" id="SSF81573">
    <property type="entry name" value="F1F0 ATP synthase subunit B, membrane domain"/>
    <property type="match status" value="1"/>
</dbReference>
<keyword evidence="8 12" id="KW-0472">Membrane</keyword>
<organism evidence="15 16">
    <name type="scientific">Symbiobacterium terraclitae</name>
    <dbReference type="NCBI Taxonomy" id="557451"/>
    <lineage>
        <taxon>Bacteria</taxon>
        <taxon>Bacillati</taxon>
        <taxon>Bacillota</taxon>
        <taxon>Clostridia</taxon>
        <taxon>Eubacteriales</taxon>
        <taxon>Symbiobacteriaceae</taxon>
        <taxon>Symbiobacterium</taxon>
    </lineage>
</organism>
<dbReference type="PANTHER" id="PTHR33445">
    <property type="entry name" value="ATP SYNTHASE SUBUNIT B', CHLOROPLASTIC"/>
    <property type="match status" value="1"/>
</dbReference>
<dbReference type="RefSeq" id="WP_209467875.1">
    <property type="nucleotide sequence ID" value="NZ_JAGGLG010000035.1"/>
</dbReference>
<comment type="function">
    <text evidence="12">Component of the F(0) channel, it forms part of the peripheral stalk, linking F(1) to F(0).</text>
</comment>
<evidence type="ECO:0000256" key="11">
    <source>
        <dbReference type="ARBA" id="ARBA00037847"/>
    </source>
</evidence>
<evidence type="ECO:0000256" key="13">
    <source>
        <dbReference type="RuleBase" id="RU003848"/>
    </source>
</evidence>
<dbReference type="Pfam" id="PF00430">
    <property type="entry name" value="ATP-synt_B"/>
    <property type="match status" value="1"/>
</dbReference>
<keyword evidence="16" id="KW-1185">Reference proteome</keyword>
<evidence type="ECO:0000256" key="10">
    <source>
        <dbReference type="ARBA" id="ARBA00025198"/>
    </source>
</evidence>
<dbReference type="CDD" id="cd06503">
    <property type="entry name" value="ATP-synt_Fo_b"/>
    <property type="match status" value="1"/>
</dbReference>
<evidence type="ECO:0000256" key="6">
    <source>
        <dbReference type="ARBA" id="ARBA00022989"/>
    </source>
</evidence>
<dbReference type="NCBIfam" id="TIGR01144">
    <property type="entry name" value="ATP_synt_b"/>
    <property type="match status" value="1"/>
</dbReference>
<evidence type="ECO:0000256" key="14">
    <source>
        <dbReference type="SAM" id="Coils"/>
    </source>
</evidence>
<evidence type="ECO:0000256" key="8">
    <source>
        <dbReference type="ARBA" id="ARBA00023136"/>
    </source>
</evidence>
<evidence type="ECO:0000256" key="9">
    <source>
        <dbReference type="ARBA" id="ARBA00023310"/>
    </source>
</evidence>
<dbReference type="InterPro" id="IPR002146">
    <property type="entry name" value="ATP_synth_b/b'su_bac/chlpt"/>
</dbReference>
<comment type="similarity">
    <text evidence="1 12 13">Belongs to the ATPase B chain family.</text>
</comment>
<keyword evidence="4 12" id="KW-0812">Transmembrane</keyword>
<keyword evidence="7 12" id="KW-0406">Ion transport</keyword>
<protein>
    <recommendedName>
        <fullName evidence="12">ATP synthase subunit b</fullName>
    </recommendedName>
    <alternativeName>
        <fullName evidence="12">ATP synthase F(0) sector subunit b</fullName>
    </alternativeName>
    <alternativeName>
        <fullName evidence="12">ATPase subunit I</fullName>
    </alternativeName>
    <alternativeName>
        <fullName evidence="12">F-type ATPase subunit b</fullName>
        <shortName evidence="12">F-ATPase subunit b</shortName>
    </alternativeName>
</protein>
<keyword evidence="9 12" id="KW-0066">ATP synthesis</keyword>
<feature type="coiled-coil region" evidence="14">
    <location>
        <begin position="54"/>
        <end position="132"/>
    </location>
</feature>
<name>A0ABS4JW69_9FIRM</name>
<sequence length="176" mass="19908">MDFFLFTLAAEEGGINIFPEPNELIWTIINFAILLWLMYKFLYKPLLGAIQAREDEINNNLKKAAEDRAEAERLRKEFEAQIANAQREAQEILNKAVKNATAAKEQIEADARARASELLEQATQTIEREKAKALAELRLEVANLAVAVAGKVIERNLDTEEQRRLADSFVAEVAKH</sequence>
<keyword evidence="5 12" id="KW-0375">Hydrogen ion transport</keyword>
<evidence type="ECO:0000256" key="5">
    <source>
        <dbReference type="ARBA" id="ARBA00022781"/>
    </source>
</evidence>
<gene>
    <name evidence="12" type="primary">atpF</name>
    <name evidence="15" type="ORF">J2Z79_003217</name>
</gene>
<keyword evidence="6 12" id="KW-1133">Transmembrane helix</keyword>